<dbReference type="EMBL" id="JBHTLT010000046">
    <property type="protein sequence ID" value="MFD1205438.1"/>
    <property type="molecule type" value="Genomic_DNA"/>
</dbReference>
<keyword evidence="3" id="KW-0460">Magnesium</keyword>
<dbReference type="PRINTS" id="PR00502">
    <property type="entry name" value="NUDIXFAMILY"/>
</dbReference>
<evidence type="ECO:0000313" key="5">
    <source>
        <dbReference type="EMBL" id="MFD1205438.1"/>
    </source>
</evidence>
<protein>
    <submittedName>
        <fullName evidence="5">NUDIX hydrolase</fullName>
        <ecNumber evidence="5">3.6.-.-</ecNumber>
    </submittedName>
</protein>
<dbReference type="PROSITE" id="PS51462">
    <property type="entry name" value="NUDIX"/>
    <property type="match status" value="1"/>
</dbReference>
<comment type="caution">
    <text evidence="5">The sequence shown here is derived from an EMBL/GenBank/DDBJ whole genome shotgun (WGS) entry which is preliminary data.</text>
</comment>
<dbReference type="SUPFAM" id="SSF55811">
    <property type="entry name" value="Nudix"/>
    <property type="match status" value="1"/>
</dbReference>
<dbReference type="InterPro" id="IPR000086">
    <property type="entry name" value="NUDIX_hydrolase_dom"/>
</dbReference>
<dbReference type="PANTHER" id="PTHR43046">
    <property type="entry name" value="GDP-MANNOSE MANNOSYL HYDROLASE"/>
    <property type="match status" value="1"/>
</dbReference>
<proteinExistence type="predicted"/>
<feature type="domain" description="Nudix hydrolase" evidence="4">
    <location>
        <begin position="2"/>
        <end position="129"/>
    </location>
</feature>
<organism evidence="5 6">
    <name type="scientific">Sporosarcina contaminans</name>
    <dbReference type="NCBI Taxonomy" id="633403"/>
    <lineage>
        <taxon>Bacteria</taxon>
        <taxon>Bacillati</taxon>
        <taxon>Bacillota</taxon>
        <taxon>Bacilli</taxon>
        <taxon>Bacillales</taxon>
        <taxon>Caryophanaceae</taxon>
        <taxon>Sporosarcina</taxon>
    </lineage>
</organism>
<evidence type="ECO:0000256" key="1">
    <source>
        <dbReference type="ARBA" id="ARBA00001946"/>
    </source>
</evidence>
<dbReference type="GO" id="GO:0016787">
    <property type="term" value="F:hydrolase activity"/>
    <property type="evidence" value="ECO:0007669"/>
    <property type="project" value="UniProtKB-KW"/>
</dbReference>
<dbReference type="Gene3D" id="3.90.79.10">
    <property type="entry name" value="Nucleoside Triphosphate Pyrophosphohydrolase"/>
    <property type="match status" value="1"/>
</dbReference>
<evidence type="ECO:0000313" key="6">
    <source>
        <dbReference type="Proteomes" id="UP001597231"/>
    </source>
</evidence>
<name>A0ABW3TY34_9BACL</name>
<gene>
    <name evidence="5" type="ORF">ACFQ38_10045</name>
</gene>
<evidence type="ECO:0000256" key="2">
    <source>
        <dbReference type="ARBA" id="ARBA00022801"/>
    </source>
</evidence>
<dbReference type="InterPro" id="IPR020476">
    <property type="entry name" value="Nudix_hydrolase"/>
</dbReference>
<keyword evidence="6" id="KW-1185">Reference proteome</keyword>
<sequence>MEEIKVVYAFIQNSEGQVLMVENHEGHWSFPGGRVEKGETLAEAAVREAYEETKLIIKIGNIMAIDEVKFSERNHHAIFFTFEGKIISGNEEIKMPEEIFDIEWVDMDQVERRAPYLNGIHKVLSGNAPYFNQGIR</sequence>
<keyword evidence="2 5" id="KW-0378">Hydrolase</keyword>
<dbReference type="Proteomes" id="UP001597231">
    <property type="component" value="Unassembled WGS sequence"/>
</dbReference>
<dbReference type="PANTHER" id="PTHR43046:SF12">
    <property type="entry name" value="GDP-MANNOSE MANNOSYL HYDROLASE"/>
    <property type="match status" value="1"/>
</dbReference>
<dbReference type="InterPro" id="IPR015797">
    <property type="entry name" value="NUDIX_hydrolase-like_dom_sf"/>
</dbReference>
<comment type="cofactor">
    <cofactor evidence="1">
        <name>Mg(2+)</name>
        <dbReference type="ChEBI" id="CHEBI:18420"/>
    </cofactor>
</comment>
<accession>A0ABW3TY34</accession>
<dbReference type="CDD" id="cd02883">
    <property type="entry name" value="NUDIX_Hydrolase"/>
    <property type="match status" value="1"/>
</dbReference>
<dbReference type="Pfam" id="PF00293">
    <property type="entry name" value="NUDIX"/>
    <property type="match status" value="1"/>
</dbReference>
<reference evidence="6" key="1">
    <citation type="journal article" date="2019" name="Int. J. Syst. Evol. Microbiol.">
        <title>The Global Catalogue of Microorganisms (GCM) 10K type strain sequencing project: providing services to taxonomists for standard genome sequencing and annotation.</title>
        <authorList>
            <consortium name="The Broad Institute Genomics Platform"/>
            <consortium name="The Broad Institute Genome Sequencing Center for Infectious Disease"/>
            <person name="Wu L."/>
            <person name="Ma J."/>
        </authorList>
    </citation>
    <scope>NUCLEOTIDE SEQUENCE [LARGE SCALE GENOMIC DNA]</scope>
    <source>
        <strain evidence="6">CCUG 53915</strain>
    </source>
</reference>
<dbReference type="EC" id="3.6.-.-" evidence="5"/>
<dbReference type="RefSeq" id="WP_381480616.1">
    <property type="nucleotide sequence ID" value="NZ_JBHTLT010000046.1"/>
</dbReference>
<evidence type="ECO:0000259" key="4">
    <source>
        <dbReference type="PROSITE" id="PS51462"/>
    </source>
</evidence>
<evidence type="ECO:0000256" key="3">
    <source>
        <dbReference type="ARBA" id="ARBA00022842"/>
    </source>
</evidence>